<evidence type="ECO:0000256" key="9">
    <source>
        <dbReference type="RuleBase" id="RU363013"/>
    </source>
</evidence>
<dbReference type="PROSITE" id="PS51440">
    <property type="entry name" value="TIM_2"/>
    <property type="match status" value="1"/>
</dbReference>
<feature type="binding site" evidence="8">
    <location>
        <position position="169"/>
    </location>
    <ligand>
        <name>substrate</name>
    </ligand>
</feature>
<sequence>MRRKLAAGNWKMNGESTALGELEKLATAHSAPGVDILICPPATLLHRAAQTVSDSAIAIGGQDCHPAQSGAHTGDISADMLLDAGATAVIVGHSERRENHDEGDEHVRAKARAAIDAGLLAIICVGESLAEREAANTLDIIAGQLAGSIPDIVTGENLVIAYEPIWAIGTGKVPTLEQIGEVHDFIRARLERRFGTGVGRSVRLLYGGSVKPGNAADIFAVSNVDGALVGGASLKAGDFSPIIQALETIGA</sequence>
<name>A0ABZ2XPC8_9RHOB</name>
<evidence type="ECO:0000256" key="8">
    <source>
        <dbReference type="HAMAP-Rule" id="MF_00147"/>
    </source>
</evidence>
<comment type="similarity">
    <text evidence="3 8 9">Belongs to the triosephosphate isomerase family.</text>
</comment>
<accession>A0ABZ2XPC8</accession>
<gene>
    <name evidence="8 10" type="primary">tpiA</name>
    <name evidence="10" type="ORF">QEZ52_14050</name>
</gene>
<dbReference type="Gene3D" id="3.20.20.70">
    <property type="entry name" value="Aldolase class I"/>
    <property type="match status" value="1"/>
</dbReference>
<organism evidence="10 11">
    <name type="scientific">Aliisedimentitalea scapharcae</name>
    <dbReference type="NCBI Taxonomy" id="1524259"/>
    <lineage>
        <taxon>Bacteria</taxon>
        <taxon>Pseudomonadati</taxon>
        <taxon>Pseudomonadota</taxon>
        <taxon>Alphaproteobacteria</taxon>
        <taxon>Rhodobacterales</taxon>
        <taxon>Roseobacteraceae</taxon>
        <taxon>Aliisedimentitalea</taxon>
    </lineage>
</organism>
<comment type="pathway">
    <text evidence="8 9">Carbohydrate biosynthesis; gluconeogenesis.</text>
</comment>
<feature type="binding site" evidence="8">
    <location>
        <begin position="9"/>
        <end position="11"/>
    </location>
    <ligand>
        <name>substrate</name>
    </ligand>
</feature>
<dbReference type="Pfam" id="PF00121">
    <property type="entry name" value="TIM"/>
    <property type="match status" value="1"/>
</dbReference>
<evidence type="ECO:0000256" key="3">
    <source>
        <dbReference type="ARBA" id="ARBA00007422"/>
    </source>
</evidence>
<feature type="active site" description="Proton acceptor" evidence="8">
    <location>
        <position position="163"/>
    </location>
</feature>
<dbReference type="NCBIfam" id="TIGR00419">
    <property type="entry name" value="tim"/>
    <property type="match status" value="1"/>
</dbReference>
<dbReference type="InterPro" id="IPR035990">
    <property type="entry name" value="TIM_sf"/>
</dbReference>
<comment type="subunit">
    <text evidence="8 9">Homodimer.</text>
</comment>
<proteinExistence type="inferred from homology"/>
<evidence type="ECO:0000256" key="6">
    <source>
        <dbReference type="ARBA" id="ARBA00023152"/>
    </source>
</evidence>
<dbReference type="PANTHER" id="PTHR21139:SF42">
    <property type="entry name" value="TRIOSEPHOSPHATE ISOMERASE"/>
    <property type="match status" value="1"/>
</dbReference>
<dbReference type="InterPro" id="IPR000652">
    <property type="entry name" value="Triosephosphate_isomerase"/>
</dbReference>
<dbReference type="InterPro" id="IPR013785">
    <property type="entry name" value="Aldolase_TIM"/>
</dbReference>
<evidence type="ECO:0000313" key="10">
    <source>
        <dbReference type="EMBL" id="WZK87723.1"/>
    </source>
</evidence>
<keyword evidence="6 8" id="KW-0324">Glycolysis</keyword>
<dbReference type="PANTHER" id="PTHR21139">
    <property type="entry name" value="TRIOSEPHOSPHATE ISOMERASE"/>
    <property type="match status" value="1"/>
</dbReference>
<comment type="catalytic activity">
    <reaction evidence="8 9">
        <text>D-glyceraldehyde 3-phosphate = dihydroxyacetone phosphate</text>
        <dbReference type="Rhea" id="RHEA:18585"/>
        <dbReference type="ChEBI" id="CHEBI:57642"/>
        <dbReference type="ChEBI" id="CHEBI:59776"/>
        <dbReference type="EC" id="5.3.1.1"/>
    </reaction>
</comment>
<comment type="subcellular location">
    <subcellularLocation>
        <location evidence="8 9">Cytoplasm</location>
    </subcellularLocation>
</comment>
<comment type="function">
    <text evidence="8">Involved in the gluconeogenesis. Catalyzes stereospecifically the conversion of dihydroxyacetone phosphate (DHAP) to D-glyceraldehyde-3-phosphate (G3P).</text>
</comment>
<dbReference type="RefSeq" id="WP_406645023.1">
    <property type="nucleotide sequence ID" value="NZ_CP123584.1"/>
</dbReference>
<dbReference type="EMBL" id="CP123584">
    <property type="protein sequence ID" value="WZK87723.1"/>
    <property type="molecule type" value="Genomic_DNA"/>
</dbReference>
<keyword evidence="4 8" id="KW-0312">Gluconeogenesis</keyword>
<comment type="catalytic activity">
    <reaction evidence="1">
        <text>L-erythrulose 1-phosphate = D-erythrulose 4-phosphate</text>
        <dbReference type="Rhea" id="RHEA:49588"/>
        <dbReference type="ChEBI" id="CHEBI:58002"/>
        <dbReference type="ChEBI" id="CHEBI:90796"/>
        <dbReference type="EC" id="5.3.1.33"/>
    </reaction>
</comment>
<comment type="pathway">
    <text evidence="8 9">Carbohydrate degradation; glycolysis; D-glyceraldehyde 3-phosphate from glycerone phosphate: step 1/1.</text>
</comment>
<feature type="active site" description="Electrophile" evidence="8">
    <location>
        <position position="93"/>
    </location>
</feature>
<dbReference type="CDD" id="cd00311">
    <property type="entry name" value="TIM"/>
    <property type="match status" value="1"/>
</dbReference>
<dbReference type="InterPro" id="IPR022896">
    <property type="entry name" value="TrioseP_Isoase_bac/euk"/>
</dbReference>
<dbReference type="PROSITE" id="PS00171">
    <property type="entry name" value="TIM_1"/>
    <property type="match status" value="1"/>
</dbReference>
<dbReference type="InterPro" id="IPR020861">
    <property type="entry name" value="Triosephosphate_isomerase_AS"/>
</dbReference>
<dbReference type="GO" id="GO:0004807">
    <property type="term" value="F:triose-phosphate isomerase activity"/>
    <property type="evidence" value="ECO:0007669"/>
    <property type="project" value="UniProtKB-EC"/>
</dbReference>
<evidence type="ECO:0000313" key="11">
    <source>
        <dbReference type="Proteomes" id="UP001623232"/>
    </source>
</evidence>
<dbReference type="Proteomes" id="UP001623232">
    <property type="component" value="Chromosome"/>
</dbReference>
<evidence type="ECO:0000256" key="7">
    <source>
        <dbReference type="ARBA" id="ARBA00023235"/>
    </source>
</evidence>
<protein>
    <recommendedName>
        <fullName evidence="8 9">Triosephosphate isomerase</fullName>
        <shortName evidence="8">TIM</shortName>
        <shortName evidence="8">TPI</shortName>
        <ecNumber evidence="8 9">5.3.1.1</ecNumber>
    </recommendedName>
    <alternativeName>
        <fullName evidence="8">Triose-phosphate isomerase</fullName>
    </alternativeName>
</protein>
<evidence type="ECO:0000256" key="2">
    <source>
        <dbReference type="ARBA" id="ARBA00004939"/>
    </source>
</evidence>
<reference evidence="10 11" key="1">
    <citation type="submission" date="2023-04" db="EMBL/GenBank/DDBJ databases">
        <title>Complete genome sequence of Alisedimentitalea scapharcae.</title>
        <authorList>
            <person name="Rong J.-C."/>
            <person name="Yi M.-L."/>
            <person name="Zhao Q."/>
        </authorList>
    </citation>
    <scope>NUCLEOTIDE SEQUENCE [LARGE SCALE GENOMIC DNA]</scope>
    <source>
        <strain evidence="10 11">KCTC 42119</strain>
    </source>
</reference>
<keyword evidence="7 8" id="KW-0413">Isomerase</keyword>
<keyword evidence="5 8" id="KW-0963">Cytoplasm</keyword>
<evidence type="ECO:0000256" key="5">
    <source>
        <dbReference type="ARBA" id="ARBA00022490"/>
    </source>
</evidence>
<evidence type="ECO:0000256" key="4">
    <source>
        <dbReference type="ARBA" id="ARBA00022432"/>
    </source>
</evidence>
<feature type="binding site" evidence="8">
    <location>
        <begin position="230"/>
        <end position="231"/>
    </location>
    <ligand>
        <name>substrate</name>
    </ligand>
</feature>
<dbReference type="HAMAP" id="MF_00147_B">
    <property type="entry name" value="TIM_B"/>
    <property type="match status" value="1"/>
</dbReference>
<keyword evidence="11" id="KW-1185">Reference proteome</keyword>
<dbReference type="SUPFAM" id="SSF51351">
    <property type="entry name" value="Triosephosphate isomerase (TIM)"/>
    <property type="match status" value="1"/>
</dbReference>
<feature type="binding site" evidence="8">
    <location>
        <position position="209"/>
    </location>
    <ligand>
        <name>substrate</name>
    </ligand>
</feature>
<dbReference type="EC" id="5.3.1.1" evidence="8 9"/>
<comment type="pathway">
    <text evidence="2">Carbohydrate metabolism; erythritol degradation.</text>
</comment>
<evidence type="ECO:0000256" key="1">
    <source>
        <dbReference type="ARBA" id="ARBA00000148"/>
    </source>
</evidence>